<dbReference type="PANTHER" id="PTHR31642">
    <property type="entry name" value="TRICHOTHECENE 3-O-ACETYLTRANSFERASE"/>
    <property type="match status" value="1"/>
</dbReference>
<dbReference type="Pfam" id="PF02458">
    <property type="entry name" value="Transferase"/>
    <property type="match status" value="1"/>
</dbReference>
<evidence type="ECO:0000313" key="3">
    <source>
        <dbReference type="Proteomes" id="UP001345219"/>
    </source>
</evidence>
<dbReference type="InterPro" id="IPR023213">
    <property type="entry name" value="CAT-like_dom_sf"/>
</dbReference>
<dbReference type="AlphaFoldDB" id="A0AAN7JQC6"/>
<comment type="caution">
    <text evidence="2">The sequence shown here is derived from an EMBL/GenBank/DDBJ whole genome shotgun (WGS) entry which is preliminary data.</text>
</comment>
<accession>A0AAN7JQC6</accession>
<proteinExistence type="inferred from homology"/>
<keyword evidence="3" id="KW-1185">Reference proteome</keyword>
<comment type="similarity">
    <text evidence="1">Belongs to the plant acyltransferase family.</text>
</comment>
<dbReference type="Gene3D" id="3.30.559.10">
    <property type="entry name" value="Chloramphenicol acetyltransferase-like domain"/>
    <property type="match status" value="1"/>
</dbReference>
<dbReference type="Proteomes" id="UP001345219">
    <property type="component" value="Chromosome 4"/>
</dbReference>
<evidence type="ECO:0000313" key="2">
    <source>
        <dbReference type="EMBL" id="KAK4751258.1"/>
    </source>
</evidence>
<dbReference type="GO" id="GO:0016747">
    <property type="term" value="F:acyltransferase activity, transferring groups other than amino-acyl groups"/>
    <property type="evidence" value="ECO:0007669"/>
    <property type="project" value="TreeGrafter"/>
</dbReference>
<sequence>MVLPVEEKLVHSIRFSSVGPGRVTGTDVVHHPKPMDLAMKLHYLRGIYYFSGQATRGLTTKVIKESMFLWLNEYYVTCGRFRRSPDTGRPFMKCNDCGVRFIEAKCDKTIHEWLEMLKENCELRKLLVSDQVIGPDLPFSPPLLIQITIFKCGGFALSLNWAHILGDALSVVDFINRWAQIISGLPANGLKQLHVSDRSSTAQKTPTKANQEPVSLIPVEPVGDMWTYSSKCKMGTFALHLTLPHLKHLRSKFFGHVKPEKVPLFESICAIFWRWIADVKEGEPQVVTICKGDPSKRAIRSISNSQKISAVRADFSVKGSDPHELLCLLVDRATWENAQIEEVVERDYGVSDFIIYGGNLTFVDIGEADLYGIELKEHKPLFADYTIEGLGDEGVIVILPAPNDPKSSGDHDTGGMIVTMTLPESLLSKLKVVLMNNGMLQYDSIFS</sequence>
<name>A0AAN7JQC6_9MYRT</name>
<evidence type="ECO:0008006" key="4">
    <source>
        <dbReference type="Google" id="ProtNLM"/>
    </source>
</evidence>
<dbReference type="EMBL" id="JAXIOK010000017">
    <property type="protein sequence ID" value="KAK4751258.1"/>
    <property type="molecule type" value="Genomic_DNA"/>
</dbReference>
<gene>
    <name evidence="2" type="ORF">SAY87_004740</name>
</gene>
<protein>
    <recommendedName>
        <fullName evidence="4">Protein ECERIFERUM 26-like</fullName>
    </recommendedName>
</protein>
<reference evidence="2 3" key="1">
    <citation type="journal article" date="2023" name="Hortic Res">
        <title>Pangenome of water caltrop reveals structural variations and asymmetric subgenome divergence after allopolyploidization.</title>
        <authorList>
            <person name="Zhang X."/>
            <person name="Chen Y."/>
            <person name="Wang L."/>
            <person name="Yuan Y."/>
            <person name="Fang M."/>
            <person name="Shi L."/>
            <person name="Lu R."/>
            <person name="Comes H.P."/>
            <person name="Ma Y."/>
            <person name="Chen Y."/>
            <person name="Huang G."/>
            <person name="Zhou Y."/>
            <person name="Zheng Z."/>
            <person name="Qiu Y."/>
        </authorList>
    </citation>
    <scope>NUCLEOTIDE SEQUENCE [LARGE SCALE GENOMIC DNA]</scope>
    <source>
        <tissue evidence="2">Roots</tissue>
    </source>
</reference>
<dbReference type="InterPro" id="IPR050317">
    <property type="entry name" value="Plant_Fungal_Acyltransferase"/>
</dbReference>
<dbReference type="PANTHER" id="PTHR31642:SF115">
    <property type="entry name" value="PROTEIN ECERIFERUM 26-LIKE"/>
    <property type="match status" value="1"/>
</dbReference>
<organism evidence="2 3">
    <name type="scientific">Trapa incisa</name>
    <dbReference type="NCBI Taxonomy" id="236973"/>
    <lineage>
        <taxon>Eukaryota</taxon>
        <taxon>Viridiplantae</taxon>
        <taxon>Streptophyta</taxon>
        <taxon>Embryophyta</taxon>
        <taxon>Tracheophyta</taxon>
        <taxon>Spermatophyta</taxon>
        <taxon>Magnoliopsida</taxon>
        <taxon>eudicotyledons</taxon>
        <taxon>Gunneridae</taxon>
        <taxon>Pentapetalae</taxon>
        <taxon>rosids</taxon>
        <taxon>malvids</taxon>
        <taxon>Myrtales</taxon>
        <taxon>Lythraceae</taxon>
        <taxon>Trapa</taxon>
    </lineage>
</organism>
<evidence type="ECO:0000256" key="1">
    <source>
        <dbReference type="ARBA" id="ARBA00009861"/>
    </source>
</evidence>